<keyword evidence="2" id="KW-0808">Transferase</keyword>
<dbReference type="GO" id="GO:0008168">
    <property type="term" value="F:methyltransferase activity"/>
    <property type="evidence" value="ECO:0007669"/>
    <property type="project" value="UniProtKB-KW"/>
</dbReference>
<dbReference type="InterPro" id="IPR052514">
    <property type="entry name" value="SAM-dependent_MTase"/>
</dbReference>
<evidence type="ECO:0000313" key="2">
    <source>
        <dbReference type="EMBL" id="TLD94448.1"/>
    </source>
</evidence>
<proteinExistence type="predicted"/>
<name>A0A4U8T4W8_9HELI</name>
<dbReference type="NCBIfam" id="TIGR01444">
    <property type="entry name" value="fkbM_fam"/>
    <property type="match status" value="1"/>
</dbReference>
<feature type="domain" description="Methyltransferase FkbM" evidence="1">
    <location>
        <begin position="201"/>
        <end position="354"/>
    </location>
</feature>
<dbReference type="AlphaFoldDB" id="A0A4U8T4W8"/>
<dbReference type="GO" id="GO:0032259">
    <property type="term" value="P:methylation"/>
    <property type="evidence" value="ECO:0007669"/>
    <property type="project" value="UniProtKB-KW"/>
</dbReference>
<keyword evidence="3" id="KW-1185">Reference proteome</keyword>
<protein>
    <submittedName>
        <fullName evidence="2">FkbM family methyltransferase</fullName>
    </submittedName>
</protein>
<dbReference type="PANTHER" id="PTHR34203">
    <property type="entry name" value="METHYLTRANSFERASE, FKBM FAMILY PROTEIN"/>
    <property type="match status" value="1"/>
</dbReference>
<dbReference type="Gene3D" id="3.40.50.150">
    <property type="entry name" value="Vaccinia Virus protein VP39"/>
    <property type="match status" value="1"/>
</dbReference>
<reference evidence="2 3" key="2">
    <citation type="journal article" date="2016" name="Infect. Immun.">
        <title>Helicobacter saguini, a Novel Helicobacter Isolated from Cotton-Top Tamarins with Ulcerative Colitis, Has Proinflammatory Properties and Induces Typhlocolitis and Dysplasia in Gnotobiotic IL-10-/- Mice.</title>
        <authorList>
            <person name="Shen Z."/>
            <person name="Mannion A."/>
            <person name="Whary M.T."/>
            <person name="Muthupalani S."/>
            <person name="Sheh A."/>
            <person name="Feng Y."/>
            <person name="Gong G."/>
            <person name="Vandamme P."/>
            <person name="Holcombe H.R."/>
            <person name="Paster B.J."/>
            <person name="Fox J.G."/>
        </authorList>
    </citation>
    <scope>NUCLEOTIDE SEQUENCE [LARGE SCALE GENOMIC DNA]</scope>
    <source>
        <strain evidence="2 3">MIT 97-6194</strain>
    </source>
</reference>
<dbReference type="InterPro" id="IPR006342">
    <property type="entry name" value="FkbM_mtfrase"/>
</dbReference>
<dbReference type="PANTHER" id="PTHR34203:SF15">
    <property type="entry name" value="SLL1173 PROTEIN"/>
    <property type="match status" value="1"/>
</dbReference>
<organism evidence="2 3">
    <name type="scientific">Helicobacter saguini</name>
    <dbReference type="NCBI Taxonomy" id="1548018"/>
    <lineage>
        <taxon>Bacteria</taxon>
        <taxon>Pseudomonadati</taxon>
        <taxon>Campylobacterota</taxon>
        <taxon>Epsilonproteobacteria</taxon>
        <taxon>Campylobacterales</taxon>
        <taxon>Helicobacteraceae</taxon>
        <taxon>Helicobacter</taxon>
    </lineage>
</organism>
<sequence>MFFFFFCIVFYLKKQGKKMSKIITKEKKIKNKGQYIRVRHIYRIFNVPIFFRDDKISYAKEIIKDFLTQRLYGYIPMTLAISEYIAREPNILEQTQNLLANLAPKEARKVLLIIKRLQEMREKLLSNKAIHTLELRQKDEIDALNAARNFQANIVKMNDIYIYDGYFLPKMHGISTFFYRHGLHILESKTLDSMKNKDFIDVGGYIGDSAIIFEREFCDKKIHTFEATKANFKLMLKTLELNKSKRIIPVNKGLGAKNESIEIAVNDSCSTMNSEVKTMNEFLESEMCEIITLDSYVRENNVDVGFIKVDIEGFEQEFLKGAIETISRFKPAMLISIYHNGSDFFKIKPLIESWNLGYTFKFFKPVDGTISIETALYCEVKN</sequence>
<dbReference type="Pfam" id="PF05050">
    <property type="entry name" value="Methyltransf_21"/>
    <property type="match status" value="1"/>
</dbReference>
<evidence type="ECO:0000313" key="3">
    <source>
        <dbReference type="Proteomes" id="UP000029714"/>
    </source>
</evidence>
<reference evidence="2 3" key="1">
    <citation type="journal article" date="2014" name="Genome Announc.">
        <title>Draft genome sequences of eight enterohepatic helicobacter species isolated from both laboratory and wild rodents.</title>
        <authorList>
            <person name="Sheh A."/>
            <person name="Shen Z."/>
            <person name="Fox J.G."/>
        </authorList>
    </citation>
    <scope>NUCLEOTIDE SEQUENCE [LARGE SCALE GENOMIC DNA]</scope>
    <source>
        <strain evidence="2 3">MIT 97-6194</strain>
    </source>
</reference>
<gene>
    <name evidence="2" type="ORF">LS64_005840</name>
</gene>
<dbReference type="Proteomes" id="UP000029714">
    <property type="component" value="Unassembled WGS sequence"/>
</dbReference>
<dbReference type="SUPFAM" id="SSF53335">
    <property type="entry name" value="S-adenosyl-L-methionine-dependent methyltransferases"/>
    <property type="match status" value="1"/>
</dbReference>
<keyword evidence="2" id="KW-0489">Methyltransferase</keyword>
<dbReference type="InterPro" id="IPR029063">
    <property type="entry name" value="SAM-dependent_MTases_sf"/>
</dbReference>
<comment type="caution">
    <text evidence="2">The sequence shown here is derived from an EMBL/GenBank/DDBJ whole genome shotgun (WGS) entry which is preliminary data.</text>
</comment>
<accession>A0A4U8T4W8</accession>
<dbReference type="OrthoDB" id="5329963at2"/>
<evidence type="ECO:0000259" key="1">
    <source>
        <dbReference type="Pfam" id="PF05050"/>
    </source>
</evidence>
<dbReference type="EMBL" id="JRMP02000007">
    <property type="protein sequence ID" value="TLD94448.1"/>
    <property type="molecule type" value="Genomic_DNA"/>
</dbReference>